<proteinExistence type="predicted"/>
<evidence type="ECO:0000313" key="1">
    <source>
        <dbReference type="EMBL" id="GAG63153.1"/>
    </source>
</evidence>
<accession>X0ZRT2</accession>
<protein>
    <submittedName>
        <fullName evidence="1">Uncharacterized protein</fullName>
    </submittedName>
</protein>
<dbReference type="EMBL" id="BARV01000686">
    <property type="protein sequence ID" value="GAI01302.1"/>
    <property type="molecule type" value="Genomic_DNA"/>
</dbReference>
<sequence>MSEALKTLEKAMLIYLMYPTTGTDLPIAADHKKSPRLHL</sequence>
<reference evidence="1" key="1">
    <citation type="journal article" date="2014" name="Front. Microbiol.">
        <title>High frequency of phylogenetically diverse reductive dehalogenase-homologous genes in deep subseafloor sedimentary metagenomes.</title>
        <authorList>
            <person name="Kawai M."/>
            <person name="Futagami T."/>
            <person name="Toyoda A."/>
            <person name="Takaki Y."/>
            <person name="Nishi S."/>
            <person name="Hori S."/>
            <person name="Arai W."/>
            <person name="Tsubouchi T."/>
            <person name="Morono Y."/>
            <person name="Uchiyama I."/>
            <person name="Ito T."/>
            <person name="Fujiyama A."/>
            <person name="Inagaki F."/>
            <person name="Takami H."/>
        </authorList>
    </citation>
    <scope>NUCLEOTIDE SEQUENCE</scope>
    <source>
        <strain evidence="1">Expedition CK06-06</strain>
    </source>
</reference>
<name>X0ZRT2_9ZZZZ</name>
<comment type="caution">
    <text evidence="1">The sequence shown here is derived from an EMBL/GenBank/DDBJ whole genome shotgun (WGS) entry which is preliminary data.</text>
</comment>
<organism evidence="1">
    <name type="scientific">marine sediment metagenome</name>
    <dbReference type="NCBI Taxonomy" id="412755"/>
    <lineage>
        <taxon>unclassified sequences</taxon>
        <taxon>metagenomes</taxon>
        <taxon>ecological metagenomes</taxon>
    </lineage>
</organism>
<gene>
    <name evidence="1" type="ORF">S01H4_04309</name>
    <name evidence="2" type="ORF">S06H3_02366</name>
</gene>
<evidence type="ECO:0000313" key="2">
    <source>
        <dbReference type="EMBL" id="GAI01302.1"/>
    </source>
</evidence>
<dbReference type="EMBL" id="BART01001143">
    <property type="protein sequence ID" value="GAG63153.1"/>
    <property type="molecule type" value="Genomic_DNA"/>
</dbReference>
<dbReference type="AlphaFoldDB" id="X0ZRT2"/>